<dbReference type="OrthoDB" id="505502at2"/>
<name>A0A378I1X7_9GAMM</name>
<dbReference type="InterPro" id="IPR004352">
    <property type="entry name" value="GH114_TIM-barrel"/>
</dbReference>
<dbReference type="InterPro" id="IPR013785">
    <property type="entry name" value="Aldolase_TIM"/>
</dbReference>
<sequence length="398" mass="44062">MNLKKTTIISVCFFMNTSWSAPIADVITNPQASADNTVFNFSYSVTSLQKYYRVYLDVEHQATGGFPQGGLYANYLIENDVLYKYVGPGWNWSKVKSLGSTTGTNNSWVVPRADVLANANLAGTVDYLYQVESPLGISSYTKLTLTYPGADGQNSDLPPPIACAKCTSQIAQGAKWNYVISETPKFSVLADIYDISGFSSDAKLVNKIHTQGSKAICYVSAGSWEDWRPDANQFPESVKGSSNGWPGEKWLDIRQTKILLPIMQARINMCKEKGFDAIEFDNVDGYTNKTGFPLKSAEQAYYNASLANMAHQAGLAVGLKNDLNQVEQLLPYFDFAINEQCFEYNECDDLMPFINANKAVLNVEYNLATSKFCSKANAMRFSAIKKDGSLKEKVTFCN</sequence>
<feature type="domain" description="Glycoside-hydrolase family GH114 TIM-barrel" evidence="2">
    <location>
        <begin position="175"/>
        <end position="392"/>
    </location>
</feature>
<dbReference type="AlphaFoldDB" id="A0A378I1X7"/>
<proteinExistence type="predicted"/>
<dbReference type="PANTHER" id="PTHR35273:SF2">
    <property type="entry name" value="ALPHA-GALACTOSIDASE"/>
    <property type="match status" value="1"/>
</dbReference>
<dbReference type="InterPro" id="IPR017853">
    <property type="entry name" value="GH"/>
</dbReference>
<dbReference type="PANTHER" id="PTHR35273">
    <property type="entry name" value="ALPHA-1,4 POLYGALACTOSAMINIDASE, PUTATIVE (AFU_ORTHOLOGUE AFUA_3G07890)-RELATED"/>
    <property type="match status" value="1"/>
</dbReference>
<keyword evidence="4" id="KW-1185">Reference proteome</keyword>
<evidence type="ECO:0000256" key="1">
    <source>
        <dbReference type="SAM" id="SignalP"/>
    </source>
</evidence>
<gene>
    <name evidence="3" type="ORF">NCTC13315_01716</name>
</gene>
<dbReference type="RefSeq" id="WP_115302873.1">
    <property type="nucleotide sequence ID" value="NZ_UGNV01000001.1"/>
</dbReference>
<feature type="chain" id="PRO_5016879215" evidence="1">
    <location>
        <begin position="21"/>
        <end position="398"/>
    </location>
</feature>
<reference evidence="3 4" key="1">
    <citation type="submission" date="2018-06" db="EMBL/GenBank/DDBJ databases">
        <authorList>
            <consortium name="Pathogen Informatics"/>
            <person name="Doyle S."/>
        </authorList>
    </citation>
    <scope>NUCLEOTIDE SEQUENCE [LARGE SCALE GENOMIC DNA]</scope>
    <source>
        <strain evidence="3 4">NCTC13315</strain>
    </source>
</reference>
<dbReference type="EMBL" id="UGNV01000001">
    <property type="protein sequence ID" value="STX29179.1"/>
    <property type="molecule type" value="Genomic_DNA"/>
</dbReference>
<evidence type="ECO:0000313" key="4">
    <source>
        <dbReference type="Proteomes" id="UP000254968"/>
    </source>
</evidence>
<dbReference type="Pfam" id="PF03537">
    <property type="entry name" value="Glyco_hydro_114"/>
    <property type="match status" value="1"/>
</dbReference>
<accession>A0A378I1X7</accession>
<evidence type="ECO:0000313" key="3">
    <source>
        <dbReference type="EMBL" id="STX29179.1"/>
    </source>
</evidence>
<dbReference type="Proteomes" id="UP000254968">
    <property type="component" value="Unassembled WGS sequence"/>
</dbReference>
<organism evidence="3 4">
    <name type="scientific">Legionella beliardensis</name>
    <dbReference type="NCBI Taxonomy" id="91822"/>
    <lineage>
        <taxon>Bacteria</taxon>
        <taxon>Pseudomonadati</taxon>
        <taxon>Pseudomonadota</taxon>
        <taxon>Gammaproteobacteria</taxon>
        <taxon>Legionellales</taxon>
        <taxon>Legionellaceae</taxon>
        <taxon>Legionella</taxon>
    </lineage>
</organism>
<protein>
    <submittedName>
        <fullName evidence="3">Uncharacterized conserved protein</fullName>
    </submittedName>
</protein>
<dbReference type="Gene3D" id="3.20.20.70">
    <property type="entry name" value="Aldolase class I"/>
    <property type="match status" value="1"/>
</dbReference>
<keyword evidence="1" id="KW-0732">Signal</keyword>
<feature type="signal peptide" evidence="1">
    <location>
        <begin position="1"/>
        <end position="20"/>
    </location>
</feature>
<evidence type="ECO:0000259" key="2">
    <source>
        <dbReference type="Pfam" id="PF03537"/>
    </source>
</evidence>
<dbReference type="SUPFAM" id="SSF51445">
    <property type="entry name" value="(Trans)glycosidases"/>
    <property type="match status" value="1"/>
</dbReference>